<evidence type="ECO:0000256" key="4">
    <source>
        <dbReference type="ARBA" id="ARBA00022556"/>
    </source>
</evidence>
<evidence type="ECO:0000313" key="12">
    <source>
        <dbReference type="EMBL" id="KLD63640.1"/>
    </source>
</evidence>
<keyword evidence="8 10" id="KW-0472">Membrane</keyword>
<evidence type="ECO:0000259" key="11">
    <source>
        <dbReference type="Pfam" id="PF00149"/>
    </source>
</evidence>
<feature type="binding site" evidence="10">
    <location>
        <position position="42"/>
    </location>
    <ligand>
        <name>Mn(2+)</name>
        <dbReference type="ChEBI" id="CHEBI:29035"/>
        <label>2</label>
    </ligand>
</feature>
<dbReference type="OrthoDB" id="9783283at2"/>
<evidence type="ECO:0000256" key="8">
    <source>
        <dbReference type="ARBA" id="ARBA00023136"/>
    </source>
</evidence>
<comment type="similarity">
    <text evidence="10">Belongs to the LpxH family.</text>
</comment>
<dbReference type="NCBIfam" id="TIGR01854">
    <property type="entry name" value="lipid_A_lpxH"/>
    <property type="match status" value="1"/>
</dbReference>
<dbReference type="SUPFAM" id="SSF56300">
    <property type="entry name" value="Metallo-dependent phosphatases"/>
    <property type="match status" value="1"/>
</dbReference>
<dbReference type="EMBL" id="JPLA01000026">
    <property type="protein sequence ID" value="KLD63640.1"/>
    <property type="molecule type" value="Genomic_DNA"/>
</dbReference>
<evidence type="ECO:0000256" key="10">
    <source>
        <dbReference type="HAMAP-Rule" id="MF_00575"/>
    </source>
</evidence>
<dbReference type="GO" id="GO:0005737">
    <property type="term" value="C:cytoplasm"/>
    <property type="evidence" value="ECO:0007669"/>
    <property type="project" value="InterPro"/>
</dbReference>
<comment type="caution">
    <text evidence="12">The sequence shown here is derived from an EMBL/GenBank/DDBJ whole genome shotgun (WGS) entry which is preliminary data.</text>
</comment>
<keyword evidence="6 10" id="KW-0378">Hydrolase</keyword>
<dbReference type="PANTHER" id="PTHR34990">
    <property type="entry name" value="UDP-2,3-DIACYLGLUCOSAMINE HYDROLASE-RELATED"/>
    <property type="match status" value="1"/>
</dbReference>
<keyword evidence="4 10" id="KW-0441">Lipid A biosynthesis</keyword>
<evidence type="ECO:0000313" key="13">
    <source>
        <dbReference type="Proteomes" id="UP000035481"/>
    </source>
</evidence>
<dbReference type="InterPro" id="IPR029052">
    <property type="entry name" value="Metallo-depent_PP-like"/>
</dbReference>
<protein>
    <recommendedName>
        <fullName evidence="10">UDP-2,3-diacylglucosamine hydrolase</fullName>
        <ecNumber evidence="10">3.6.1.54</ecNumber>
    </recommendedName>
    <alternativeName>
        <fullName evidence="10">UDP-2,3-diacylglucosamine diphosphatase</fullName>
    </alternativeName>
</protein>
<dbReference type="GO" id="GO:0019897">
    <property type="term" value="C:extrinsic component of plasma membrane"/>
    <property type="evidence" value="ECO:0007669"/>
    <property type="project" value="UniProtKB-UniRule"/>
</dbReference>
<keyword evidence="9 10" id="KW-0464">Manganese</keyword>
<keyword evidence="1 10" id="KW-1003">Cell membrane</keyword>
<feature type="binding site" evidence="10">
    <location>
        <position position="80"/>
    </location>
    <ligand>
        <name>Mn(2+)</name>
        <dbReference type="ChEBI" id="CHEBI:29035"/>
        <label>2</label>
    </ligand>
</feature>
<evidence type="ECO:0000256" key="9">
    <source>
        <dbReference type="ARBA" id="ARBA00023211"/>
    </source>
</evidence>
<comment type="catalytic activity">
    <reaction evidence="10">
        <text>UDP-2-N,3-O-bis[(3R)-3-hydroxytetradecanoyl]-alpha-D-glucosamine + H2O = 2-N,3-O-bis[(3R)-3-hydroxytetradecanoyl]-alpha-D-glucosaminyl 1-phosphate + UMP + 2 H(+)</text>
        <dbReference type="Rhea" id="RHEA:25213"/>
        <dbReference type="ChEBI" id="CHEBI:15377"/>
        <dbReference type="ChEBI" id="CHEBI:15378"/>
        <dbReference type="ChEBI" id="CHEBI:57865"/>
        <dbReference type="ChEBI" id="CHEBI:57957"/>
        <dbReference type="ChEBI" id="CHEBI:78847"/>
        <dbReference type="EC" id="3.6.1.54"/>
    </reaction>
</comment>
<feature type="binding site" evidence="10">
    <location>
        <position position="10"/>
    </location>
    <ligand>
        <name>Mn(2+)</name>
        <dbReference type="ChEBI" id="CHEBI:29035"/>
        <label>1</label>
    </ligand>
</feature>
<gene>
    <name evidence="10" type="primary">lpxH</name>
    <name evidence="12" type="ORF">Y882_10675</name>
</gene>
<evidence type="ECO:0000256" key="7">
    <source>
        <dbReference type="ARBA" id="ARBA00023098"/>
    </source>
</evidence>
<dbReference type="GO" id="GO:0030145">
    <property type="term" value="F:manganese ion binding"/>
    <property type="evidence" value="ECO:0007669"/>
    <property type="project" value="UniProtKB-UniRule"/>
</dbReference>
<feature type="binding site" evidence="10">
    <location>
        <position position="8"/>
    </location>
    <ligand>
        <name>Mn(2+)</name>
        <dbReference type="ChEBI" id="CHEBI:29035"/>
        <label>1</label>
    </ligand>
</feature>
<accession>A0A0G9H1G8</accession>
<dbReference type="InterPro" id="IPR004843">
    <property type="entry name" value="Calcineurin-like_PHP"/>
</dbReference>
<dbReference type="PANTHER" id="PTHR34990:SF1">
    <property type="entry name" value="UDP-2,3-DIACYLGLUCOSAMINE HYDROLASE"/>
    <property type="match status" value="1"/>
</dbReference>
<reference evidence="12 13" key="1">
    <citation type="journal article" date="2015" name="Antonie Van Leeuwenhoek">
        <title>A phylogenomic and molecular marker based taxonomic framework for the order Xanthomonadales: proposal to transfer the families Algiphilaceae and Solimonadaceae to the order Nevskiales ord. nov. and to create a new family within the order Xanthomonadales, the family Rhodanobacteraceae fam. nov., containing the genus Rhodanobacter and its closest relatives.</title>
        <authorList>
            <person name="Naushad S."/>
            <person name="Adeolu M."/>
            <person name="Wong S."/>
            <person name="Sohail M."/>
            <person name="Schellhorn H.E."/>
            <person name="Gupta R.S."/>
        </authorList>
    </citation>
    <scope>NUCLEOTIDE SEQUENCE [LARGE SCALE GENOMIC DNA]</scope>
    <source>
        <strain evidence="12 13">DSM 16301</strain>
    </source>
</reference>
<dbReference type="EC" id="3.6.1.54" evidence="10"/>
<comment type="pathway">
    <text evidence="10">Glycolipid biosynthesis; lipid IV(A) biosynthesis; lipid IV(A) from (3R)-3-hydroxytetradecanoyl-[acyl-carrier-protein] and UDP-N-acetyl-alpha-D-glucosamine: step 4/6.</text>
</comment>
<dbReference type="STRING" id="1440762.Y882_10675"/>
<organism evidence="12 13">
    <name type="scientific">Dyella japonica DSM 16301</name>
    <dbReference type="NCBI Taxonomy" id="1440762"/>
    <lineage>
        <taxon>Bacteria</taxon>
        <taxon>Pseudomonadati</taxon>
        <taxon>Pseudomonadota</taxon>
        <taxon>Gammaproteobacteria</taxon>
        <taxon>Lysobacterales</taxon>
        <taxon>Rhodanobacteraceae</taxon>
        <taxon>Dyella</taxon>
    </lineage>
</organism>
<feature type="binding site" evidence="10">
    <location>
        <begin position="80"/>
        <end position="81"/>
    </location>
    <ligand>
        <name>substrate</name>
    </ligand>
</feature>
<evidence type="ECO:0000256" key="6">
    <source>
        <dbReference type="ARBA" id="ARBA00022801"/>
    </source>
</evidence>
<comment type="function">
    <text evidence="10">Hydrolyzes the pyrophosphate bond of UDP-2,3-diacylglucosamine to yield 2,3-diacylglucosamine 1-phosphate (lipid X) and UMP by catalyzing the attack of water at the alpha-P atom. Involved in the biosynthesis of lipid A, a phosphorylated glycolipid that anchors the lipopolysaccharide to the outer membrane of the cell.</text>
</comment>
<feature type="binding site" evidence="10">
    <location>
        <position position="161"/>
    </location>
    <ligand>
        <name>substrate</name>
    </ligand>
</feature>
<feature type="binding site" evidence="10">
    <location>
        <position position="196"/>
    </location>
    <ligand>
        <name>Mn(2+)</name>
        <dbReference type="ChEBI" id="CHEBI:29035"/>
        <label>2</label>
    </ligand>
</feature>
<dbReference type="HAMAP" id="MF_00575">
    <property type="entry name" value="LpxH"/>
    <property type="match status" value="1"/>
</dbReference>
<dbReference type="PATRIC" id="fig|1440762.4.peg.1631"/>
<keyword evidence="2 10" id="KW-0444">Lipid biosynthesis</keyword>
<evidence type="ECO:0000256" key="2">
    <source>
        <dbReference type="ARBA" id="ARBA00022516"/>
    </source>
</evidence>
<sequence length="242" mass="26722">MATLFIADLHLDDSRPQITRLFEDFLASDEARSADAVYILGDLVEAWIGDDDDAELPSRIARATKALSDSGVPVYFMVGNRDFLLGQVFAERAGMTLLEDGTVHELYGRPTLLMHGDVLCTDDVAYQAVRKQVRTPQWQAQILAMPLDARRAFAAKARADSKAHTGATMETIMDVNADATADTMRKAGVSRLIHGHTHRPAIHRFDLDGQTAERIVLGDWYEHGSVLRIAPDEVELRGLALP</sequence>
<dbReference type="Proteomes" id="UP000035481">
    <property type="component" value="Unassembled WGS sequence"/>
</dbReference>
<evidence type="ECO:0000256" key="3">
    <source>
        <dbReference type="ARBA" id="ARBA00022519"/>
    </source>
</evidence>
<dbReference type="CDD" id="cd07398">
    <property type="entry name" value="MPP_YbbF-LpxH"/>
    <property type="match status" value="1"/>
</dbReference>
<dbReference type="Pfam" id="PF00149">
    <property type="entry name" value="Metallophos"/>
    <property type="match status" value="1"/>
</dbReference>
<evidence type="ECO:0000256" key="1">
    <source>
        <dbReference type="ARBA" id="ARBA00022475"/>
    </source>
</evidence>
<feature type="domain" description="Calcineurin-like phosphoesterase" evidence="11">
    <location>
        <begin position="2"/>
        <end position="200"/>
    </location>
</feature>
<keyword evidence="3 10" id="KW-0997">Cell inner membrane</keyword>
<proteinExistence type="inferred from homology"/>
<feature type="binding site" evidence="10">
    <location>
        <position position="198"/>
    </location>
    <ligand>
        <name>Mn(2+)</name>
        <dbReference type="ChEBI" id="CHEBI:29035"/>
        <label>1</label>
    </ligand>
</feature>
<dbReference type="GO" id="GO:0009245">
    <property type="term" value="P:lipid A biosynthetic process"/>
    <property type="evidence" value="ECO:0007669"/>
    <property type="project" value="UniProtKB-UniRule"/>
</dbReference>
<comment type="cofactor">
    <cofactor evidence="10">
        <name>Mn(2+)</name>
        <dbReference type="ChEBI" id="CHEBI:29035"/>
    </cofactor>
    <text evidence="10">Binds 2 Mn(2+) ions per subunit in a binuclear metal center.</text>
</comment>
<dbReference type="NCBIfam" id="NF003743">
    <property type="entry name" value="PRK05340.1"/>
    <property type="match status" value="1"/>
</dbReference>
<dbReference type="InterPro" id="IPR043461">
    <property type="entry name" value="LpxH-like"/>
</dbReference>
<feature type="binding site" evidence="10">
    <location>
        <position position="115"/>
    </location>
    <ligand>
        <name>Mn(2+)</name>
        <dbReference type="ChEBI" id="CHEBI:29035"/>
        <label>2</label>
    </ligand>
</feature>
<dbReference type="RefSeq" id="WP_046971857.1">
    <property type="nucleotide sequence ID" value="NZ_JPLA01000026.1"/>
</dbReference>
<feature type="binding site" evidence="10">
    <location>
        <position position="165"/>
    </location>
    <ligand>
        <name>substrate</name>
    </ligand>
</feature>
<name>A0A0G9H1G8_9GAMM</name>
<dbReference type="UniPathway" id="UPA00359">
    <property type="reaction ID" value="UER00480"/>
</dbReference>
<dbReference type="InterPro" id="IPR010138">
    <property type="entry name" value="UDP-diacylglucosamine_Hdrlase"/>
</dbReference>
<keyword evidence="5 10" id="KW-0479">Metal-binding</keyword>
<evidence type="ECO:0000256" key="5">
    <source>
        <dbReference type="ARBA" id="ARBA00022723"/>
    </source>
</evidence>
<feature type="binding site" evidence="10">
    <location>
        <position position="42"/>
    </location>
    <ligand>
        <name>Mn(2+)</name>
        <dbReference type="ChEBI" id="CHEBI:29035"/>
        <label>1</label>
    </ligand>
</feature>
<dbReference type="GO" id="GO:0008758">
    <property type="term" value="F:UDP-2,3-diacylglucosamine hydrolase activity"/>
    <property type="evidence" value="ECO:0007669"/>
    <property type="project" value="UniProtKB-UniRule"/>
</dbReference>
<keyword evidence="7 10" id="KW-0443">Lipid metabolism</keyword>
<feature type="binding site" evidence="10">
    <location>
        <position position="123"/>
    </location>
    <ligand>
        <name>substrate</name>
    </ligand>
</feature>
<feature type="binding site" evidence="10">
    <location>
        <position position="196"/>
    </location>
    <ligand>
        <name>substrate</name>
    </ligand>
</feature>
<dbReference type="AlphaFoldDB" id="A0A0G9H1G8"/>
<comment type="caution">
    <text evidence="10">Lacks conserved residue(s) required for the propagation of feature annotation.</text>
</comment>
<comment type="subcellular location">
    <subcellularLocation>
        <location evidence="10">Cell inner membrane</location>
        <topology evidence="10">Peripheral membrane protein</topology>
        <orientation evidence="10">Cytoplasmic side</orientation>
    </subcellularLocation>
</comment>
<dbReference type="Gene3D" id="3.60.21.10">
    <property type="match status" value="1"/>
</dbReference>